<name>A0A2A2I7L4_9BACI</name>
<dbReference type="SUPFAM" id="SSF54593">
    <property type="entry name" value="Glyoxalase/Bleomycin resistance protein/Dihydroxybiphenyl dioxygenase"/>
    <property type="match status" value="2"/>
</dbReference>
<dbReference type="AlphaFoldDB" id="A0A2A2I7L4"/>
<dbReference type="Gene3D" id="3.10.180.10">
    <property type="entry name" value="2,3-Dihydroxybiphenyl 1,2-Dioxygenase, domain 1"/>
    <property type="match status" value="1"/>
</dbReference>
<keyword evidence="3" id="KW-1185">Reference proteome</keyword>
<proteinExistence type="predicted"/>
<dbReference type="InterPro" id="IPR028973">
    <property type="entry name" value="PhnB-like"/>
</dbReference>
<dbReference type="Gene3D" id="3.30.720.100">
    <property type="match status" value="1"/>
</dbReference>
<dbReference type="RefSeq" id="WP_095657461.1">
    <property type="nucleotide sequence ID" value="NZ_NPOA01000024.1"/>
</dbReference>
<evidence type="ECO:0000313" key="2">
    <source>
        <dbReference type="EMBL" id="PAV27647.1"/>
    </source>
</evidence>
<evidence type="ECO:0000313" key="3">
    <source>
        <dbReference type="Proteomes" id="UP000218887"/>
    </source>
</evidence>
<organism evidence="2 3">
    <name type="scientific">Virgibacillus profundi</name>
    <dbReference type="NCBI Taxonomy" id="2024555"/>
    <lineage>
        <taxon>Bacteria</taxon>
        <taxon>Bacillati</taxon>
        <taxon>Bacillota</taxon>
        <taxon>Bacilli</taxon>
        <taxon>Bacillales</taxon>
        <taxon>Bacillaceae</taxon>
        <taxon>Virgibacillus</taxon>
    </lineage>
</organism>
<dbReference type="CDD" id="cd06588">
    <property type="entry name" value="PhnB_like"/>
    <property type="match status" value="2"/>
</dbReference>
<feature type="domain" description="PhnB-like" evidence="1">
    <location>
        <begin position="6"/>
        <end position="133"/>
    </location>
</feature>
<reference evidence="2 3" key="1">
    <citation type="submission" date="2017-08" db="EMBL/GenBank/DDBJ databases">
        <title>Virgibacillus indicus sp. nov. and Virgibacillus profoundi sp. nov, two moderately halophilic bacteria isolated from marine sediment by using the Microfluidic Streak Plate.</title>
        <authorList>
            <person name="Xu B."/>
            <person name="Hu B."/>
            <person name="Wang J."/>
            <person name="Zhu Y."/>
            <person name="Huang L."/>
            <person name="Du W."/>
            <person name="Huang Y."/>
        </authorList>
    </citation>
    <scope>NUCLEOTIDE SEQUENCE [LARGE SCALE GENOMIC DNA]</scope>
    <source>
        <strain evidence="2 3">IO3-P3-H5</strain>
    </source>
</reference>
<dbReference type="Pfam" id="PF06983">
    <property type="entry name" value="3-dmu-9_3-mt"/>
    <property type="match status" value="2"/>
</dbReference>
<dbReference type="OrthoDB" id="9806473at2"/>
<dbReference type="PANTHER" id="PTHR33990">
    <property type="entry name" value="PROTEIN YJDN-RELATED"/>
    <property type="match status" value="1"/>
</dbReference>
<sequence>MEKTNQNIVPHLWFDKEASEASAFYASVFPDSRITNTTTVHDTPSGDVDSVSFELWGQKFMAISAGPYFKFNPSVSFFVNFDPLREKDAEEKLNEAWNKLSEGGTVLMPLDKYPFSEKYGWIQDKYGLTWQLILTDPDGKERPQVVPSLLFVGDQCGKAEEAMNFYLSIFSNSRQGHIAHYPGGMEPDKEGTVMFSDFSLLNQWFVAMDSAYEHNFNFNEAISFMVYCDTQAEIDHYWDKLSAVPEAEQCGWLKDKFGVSWQIVPREMDEMMTGTPEQIDRVNKATLKMKKLDLAELQKAYKG</sequence>
<dbReference type="Gene3D" id="3.30.720.110">
    <property type="match status" value="1"/>
</dbReference>
<dbReference type="EMBL" id="NPOA01000024">
    <property type="protein sequence ID" value="PAV27647.1"/>
    <property type="molecule type" value="Genomic_DNA"/>
</dbReference>
<dbReference type="Proteomes" id="UP000218887">
    <property type="component" value="Unassembled WGS sequence"/>
</dbReference>
<dbReference type="InterPro" id="IPR029068">
    <property type="entry name" value="Glyas_Bleomycin-R_OHBP_Dase"/>
</dbReference>
<accession>A0A2A2I7L4</accession>
<feature type="domain" description="PhnB-like" evidence="1">
    <location>
        <begin position="144"/>
        <end position="264"/>
    </location>
</feature>
<gene>
    <name evidence="2" type="ORF">CIL05_20800</name>
</gene>
<evidence type="ECO:0000259" key="1">
    <source>
        <dbReference type="Pfam" id="PF06983"/>
    </source>
</evidence>
<comment type="caution">
    <text evidence="2">The sequence shown here is derived from an EMBL/GenBank/DDBJ whole genome shotgun (WGS) entry which is preliminary data.</text>
</comment>
<protein>
    <recommendedName>
        <fullName evidence="1">PhnB-like domain-containing protein</fullName>
    </recommendedName>
</protein>